<feature type="chain" id="PRO_5018974819" description="EF-hand domain-containing protein" evidence="2">
    <location>
        <begin position="16"/>
        <end position="175"/>
    </location>
</feature>
<proteinExistence type="predicted"/>
<feature type="signal peptide" evidence="2">
    <location>
        <begin position="1"/>
        <end position="15"/>
    </location>
</feature>
<evidence type="ECO:0000313" key="4">
    <source>
        <dbReference type="Proteomes" id="UP000288216"/>
    </source>
</evidence>
<feature type="region of interest" description="Disordered" evidence="1">
    <location>
        <begin position="153"/>
        <end position="175"/>
    </location>
</feature>
<dbReference type="Proteomes" id="UP000288216">
    <property type="component" value="Unassembled WGS sequence"/>
</dbReference>
<organism evidence="3 4">
    <name type="scientific">Scyliorhinus torazame</name>
    <name type="common">Cloudy catshark</name>
    <name type="synonym">Catulus torazame</name>
    <dbReference type="NCBI Taxonomy" id="75743"/>
    <lineage>
        <taxon>Eukaryota</taxon>
        <taxon>Metazoa</taxon>
        <taxon>Chordata</taxon>
        <taxon>Craniata</taxon>
        <taxon>Vertebrata</taxon>
        <taxon>Chondrichthyes</taxon>
        <taxon>Elasmobranchii</taxon>
        <taxon>Galeomorphii</taxon>
        <taxon>Galeoidea</taxon>
        <taxon>Carcharhiniformes</taxon>
        <taxon>Scyliorhinidae</taxon>
        <taxon>Scyliorhinus</taxon>
    </lineage>
</organism>
<feature type="region of interest" description="Disordered" evidence="1">
    <location>
        <begin position="28"/>
        <end position="52"/>
    </location>
</feature>
<evidence type="ECO:0000256" key="2">
    <source>
        <dbReference type="SAM" id="SignalP"/>
    </source>
</evidence>
<dbReference type="STRING" id="75743.A0A401QK52"/>
<keyword evidence="2" id="KW-0732">Signal</keyword>
<dbReference type="OrthoDB" id="200954at2759"/>
<dbReference type="AlphaFoldDB" id="A0A401QK52"/>
<protein>
    <recommendedName>
        <fullName evidence="5">EF-hand domain-containing protein</fullName>
    </recommendedName>
</protein>
<gene>
    <name evidence="3" type="ORF">scyTo_0026406</name>
</gene>
<name>A0A401QK52_SCYTO</name>
<evidence type="ECO:0008006" key="5">
    <source>
        <dbReference type="Google" id="ProtNLM"/>
    </source>
</evidence>
<evidence type="ECO:0000256" key="1">
    <source>
        <dbReference type="SAM" id="MobiDB-lite"/>
    </source>
</evidence>
<comment type="caution">
    <text evidence="3">The sequence shown here is derived from an EMBL/GenBank/DDBJ whole genome shotgun (WGS) entry which is preliminary data.</text>
</comment>
<dbReference type="EMBL" id="BFAA01193105">
    <property type="protein sequence ID" value="GCB85740.1"/>
    <property type="molecule type" value="Genomic_DNA"/>
</dbReference>
<keyword evidence="4" id="KW-1185">Reference proteome</keyword>
<accession>A0A401QK52</accession>
<sequence length="175" mass="19088">MQCAVWTVFLAGGLAIWMDHGHDCEAQRQAPEVGAGPGRRGDSQQGAGHGHLAVAGASGRSRLVARDALTEQRYYLLQLFRQYGENGKLSWDGLRRLLTNLGLGQLQVVEIEHEGLGHDHVSHLDALDLQEKGHVHSHTAITHTSMLTKDVKATRRGPHTPAFPSVRPTTASTLR</sequence>
<reference evidence="3 4" key="1">
    <citation type="journal article" date="2018" name="Nat. Ecol. Evol.">
        <title>Shark genomes provide insights into elasmobranch evolution and the origin of vertebrates.</title>
        <authorList>
            <person name="Hara Y"/>
            <person name="Yamaguchi K"/>
            <person name="Onimaru K"/>
            <person name="Kadota M"/>
            <person name="Koyanagi M"/>
            <person name="Keeley SD"/>
            <person name="Tatsumi K"/>
            <person name="Tanaka K"/>
            <person name="Motone F"/>
            <person name="Kageyama Y"/>
            <person name="Nozu R"/>
            <person name="Adachi N"/>
            <person name="Nishimura O"/>
            <person name="Nakagawa R"/>
            <person name="Tanegashima C"/>
            <person name="Kiyatake I"/>
            <person name="Matsumoto R"/>
            <person name="Murakumo K"/>
            <person name="Nishida K"/>
            <person name="Terakita A"/>
            <person name="Kuratani S"/>
            <person name="Sato K"/>
            <person name="Hyodo S Kuraku.S."/>
        </authorList>
    </citation>
    <scope>NUCLEOTIDE SEQUENCE [LARGE SCALE GENOMIC DNA]</scope>
</reference>
<evidence type="ECO:0000313" key="3">
    <source>
        <dbReference type="EMBL" id="GCB85740.1"/>
    </source>
</evidence>